<gene>
    <name evidence="8" type="ORF">Agub_g8921</name>
</gene>
<evidence type="ECO:0000256" key="4">
    <source>
        <dbReference type="ARBA" id="ARBA00023136"/>
    </source>
</evidence>
<dbReference type="AlphaFoldDB" id="A0AAD3DUD4"/>
<name>A0AAD3DUD4_9CHLO</name>
<keyword evidence="9" id="KW-1185">Reference proteome</keyword>
<feature type="non-terminal residue" evidence="8">
    <location>
        <position position="1"/>
    </location>
</feature>
<evidence type="ECO:0000313" key="9">
    <source>
        <dbReference type="Proteomes" id="UP001054857"/>
    </source>
</evidence>
<proteinExistence type="predicted"/>
<comment type="subcellular location">
    <subcellularLocation>
        <location evidence="1">Membrane</location>
    </subcellularLocation>
</comment>
<dbReference type="InterPro" id="IPR042240">
    <property type="entry name" value="CHASE_sf"/>
</dbReference>
<evidence type="ECO:0000259" key="7">
    <source>
        <dbReference type="PROSITE" id="PS50839"/>
    </source>
</evidence>
<protein>
    <recommendedName>
        <fullName evidence="7">CHASE domain-containing protein</fullName>
    </recommendedName>
</protein>
<dbReference type="GO" id="GO:0003824">
    <property type="term" value="F:catalytic activity"/>
    <property type="evidence" value="ECO:0007669"/>
    <property type="project" value="UniProtKB-ARBA"/>
</dbReference>
<evidence type="ECO:0000256" key="1">
    <source>
        <dbReference type="ARBA" id="ARBA00004370"/>
    </source>
</evidence>
<dbReference type="InterPro" id="IPR006189">
    <property type="entry name" value="CHASE_dom"/>
</dbReference>
<feature type="transmembrane region" description="Helical" evidence="6">
    <location>
        <begin position="419"/>
        <end position="441"/>
    </location>
</feature>
<accession>A0AAD3DUD4</accession>
<feature type="compositionally biased region" description="Low complexity" evidence="5">
    <location>
        <begin position="360"/>
        <end position="372"/>
    </location>
</feature>
<reference evidence="8 9" key="1">
    <citation type="journal article" date="2021" name="Sci. Rep.">
        <title>Genome sequencing of the multicellular alga Astrephomene provides insights into convergent evolution of germ-soma differentiation.</title>
        <authorList>
            <person name="Yamashita S."/>
            <person name="Yamamoto K."/>
            <person name="Matsuzaki R."/>
            <person name="Suzuki S."/>
            <person name="Yamaguchi H."/>
            <person name="Hirooka S."/>
            <person name="Minakuchi Y."/>
            <person name="Miyagishima S."/>
            <person name="Kawachi M."/>
            <person name="Toyoda A."/>
            <person name="Nozaki H."/>
        </authorList>
    </citation>
    <scope>NUCLEOTIDE SEQUENCE [LARGE SCALE GENOMIC DNA]</scope>
    <source>
        <strain evidence="8 9">NIES-4017</strain>
    </source>
</reference>
<dbReference type="GO" id="GO:0007165">
    <property type="term" value="P:signal transduction"/>
    <property type="evidence" value="ECO:0007669"/>
    <property type="project" value="UniProtKB-ARBA"/>
</dbReference>
<sequence>MPVNGTRGLEPSSPCDVHCGDDHRSTEAGPSTQPAQLPPAPRGLTSCGTVEAVDCDHLRNMVEANSIASRSSSHRLFPALSRRTANGTGLVSRSNAVHAAELHKGVRREELRHLLREEKKVWALPLLVLLVCIALGLWGVFASSAQERSQRHKNALNRATDKAQTIASELRASYLPVKVMQSFVTRSPYFPSLNATFPSLASELLSLTAAGAIANMQLAPLGVVAAIQPPQGSESALGHDILADPANRDMALRAIASHNLTLAGPYMLRQGFMGAPARYPIFLRDVDENETFGLSRDATNCSSLCYDAGTRTKFWGFATVLIDWDRFINQVVRIGELSSQGLKYRLTRGTDGVDTGGSGSSVSTSDVSSGSSGSGMEAVWLAGSKEALHDPVHVYISVPNNEWRLGVEDARGWVPAWKWPLVAMVVVMGCVLAALVGHALLGRAQQRQLLLEVMAANGNLEDAASVLLREKERVEALLQRQYD</sequence>
<keyword evidence="4 6" id="KW-0472">Membrane</keyword>
<evidence type="ECO:0000256" key="5">
    <source>
        <dbReference type="SAM" id="MobiDB-lite"/>
    </source>
</evidence>
<evidence type="ECO:0000256" key="3">
    <source>
        <dbReference type="ARBA" id="ARBA00022989"/>
    </source>
</evidence>
<evidence type="ECO:0000313" key="8">
    <source>
        <dbReference type="EMBL" id="GFR47237.1"/>
    </source>
</evidence>
<evidence type="ECO:0000256" key="2">
    <source>
        <dbReference type="ARBA" id="ARBA00022692"/>
    </source>
</evidence>
<dbReference type="Gene3D" id="3.30.450.350">
    <property type="entry name" value="CHASE domain"/>
    <property type="match status" value="1"/>
</dbReference>
<evidence type="ECO:0000256" key="6">
    <source>
        <dbReference type="SAM" id="Phobius"/>
    </source>
</evidence>
<organism evidence="8 9">
    <name type="scientific">Astrephomene gubernaculifera</name>
    <dbReference type="NCBI Taxonomy" id="47775"/>
    <lineage>
        <taxon>Eukaryota</taxon>
        <taxon>Viridiplantae</taxon>
        <taxon>Chlorophyta</taxon>
        <taxon>core chlorophytes</taxon>
        <taxon>Chlorophyceae</taxon>
        <taxon>CS clade</taxon>
        <taxon>Chlamydomonadales</taxon>
        <taxon>Astrephomenaceae</taxon>
        <taxon>Astrephomene</taxon>
    </lineage>
</organism>
<dbReference type="GO" id="GO:0016020">
    <property type="term" value="C:membrane"/>
    <property type="evidence" value="ECO:0007669"/>
    <property type="project" value="UniProtKB-SubCell"/>
</dbReference>
<keyword evidence="2 6" id="KW-0812">Transmembrane</keyword>
<dbReference type="SMART" id="SM01079">
    <property type="entry name" value="CHASE"/>
    <property type="match status" value="1"/>
</dbReference>
<comment type="caution">
    <text evidence="8">The sequence shown here is derived from an EMBL/GenBank/DDBJ whole genome shotgun (WGS) entry which is preliminary data.</text>
</comment>
<keyword evidence="3 6" id="KW-1133">Transmembrane helix</keyword>
<feature type="domain" description="CHASE" evidence="7">
    <location>
        <begin position="223"/>
        <end position="338"/>
    </location>
</feature>
<feature type="region of interest" description="Disordered" evidence="5">
    <location>
        <begin position="1"/>
        <end position="43"/>
    </location>
</feature>
<dbReference type="Pfam" id="PF03924">
    <property type="entry name" value="CHASE"/>
    <property type="match status" value="1"/>
</dbReference>
<dbReference type="PROSITE" id="PS50839">
    <property type="entry name" value="CHASE"/>
    <property type="match status" value="1"/>
</dbReference>
<feature type="region of interest" description="Disordered" evidence="5">
    <location>
        <begin position="353"/>
        <end position="372"/>
    </location>
</feature>
<dbReference type="EMBL" id="BMAR01000017">
    <property type="protein sequence ID" value="GFR47237.1"/>
    <property type="molecule type" value="Genomic_DNA"/>
</dbReference>
<feature type="transmembrane region" description="Helical" evidence="6">
    <location>
        <begin position="121"/>
        <end position="141"/>
    </location>
</feature>
<dbReference type="Proteomes" id="UP001054857">
    <property type="component" value="Unassembled WGS sequence"/>
</dbReference>